<evidence type="ECO:0000256" key="1">
    <source>
        <dbReference type="ARBA" id="ARBA00006692"/>
    </source>
</evidence>
<dbReference type="GO" id="GO:0004674">
    <property type="term" value="F:protein serine/threonine kinase activity"/>
    <property type="evidence" value="ECO:0007669"/>
    <property type="project" value="UniProtKB-KW"/>
</dbReference>
<keyword evidence="4 7" id="KW-0547">Nucleotide-binding</keyword>
<dbReference type="PROSITE" id="PS50011">
    <property type="entry name" value="PROTEIN_KINASE_DOM"/>
    <property type="match status" value="1"/>
</dbReference>
<dbReference type="SMART" id="SM00220">
    <property type="entry name" value="S_TKc"/>
    <property type="match status" value="1"/>
</dbReference>
<dbReference type="EMBL" id="JAKMXF010000033">
    <property type="protein sequence ID" value="KAI6660579.1"/>
    <property type="molecule type" value="Genomic_DNA"/>
</dbReference>
<accession>A0AAV7KJ31</accession>
<dbReference type="PANTHER" id="PTHR24349">
    <property type="entry name" value="SERINE/THREONINE-PROTEIN KINASE"/>
    <property type="match status" value="1"/>
</dbReference>
<evidence type="ECO:0000259" key="9">
    <source>
        <dbReference type="PROSITE" id="PS50011"/>
    </source>
</evidence>
<dbReference type="InterPro" id="IPR000719">
    <property type="entry name" value="Prot_kinase_dom"/>
</dbReference>
<reference evidence="10 11" key="1">
    <citation type="journal article" date="2023" name="BMC Biol.">
        <title>The compact genome of the sponge Oopsacas minuta (Hexactinellida) is lacking key metazoan core genes.</title>
        <authorList>
            <person name="Santini S."/>
            <person name="Schenkelaars Q."/>
            <person name="Jourda C."/>
            <person name="Duchesne M."/>
            <person name="Belahbib H."/>
            <person name="Rocher C."/>
            <person name="Selva M."/>
            <person name="Riesgo A."/>
            <person name="Vervoort M."/>
            <person name="Leys S.P."/>
            <person name="Kodjabachian L."/>
            <person name="Le Bivic A."/>
            <person name="Borchiellini C."/>
            <person name="Claverie J.M."/>
            <person name="Renard E."/>
        </authorList>
    </citation>
    <scope>NUCLEOTIDE SEQUENCE [LARGE SCALE GENOMIC DNA]</scope>
    <source>
        <strain evidence="10">SPO-2</strain>
    </source>
</reference>
<dbReference type="PROSITE" id="PS00107">
    <property type="entry name" value="PROTEIN_KINASE_ATP"/>
    <property type="match status" value="1"/>
</dbReference>
<proteinExistence type="inferred from homology"/>
<comment type="caution">
    <text evidence="10">The sequence shown here is derived from an EMBL/GenBank/DDBJ whole genome shotgun (WGS) entry which is preliminary data.</text>
</comment>
<evidence type="ECO:0000256" key="4">
    <source>
        <dbReference type="ARBA" id="ARBA00022741"/>
    </source>
</evidence>
<gene>
    <name evidence="10" type="ORF">LOD99_14163</name>
</gene>
<keyword evidence="6 7" id="KW-0067">ATP-binding</keyword>
<feature type="domain" description="Protein kinase" evidence="9">
    <location>
        <begin position="16"/>
        <end position="287"/>
    </location>
</feature>
<dbReference type="Gene3D" id="1.10.510.10">
    <property type="entry name" value="Transferase(Phosphotransferase) domain 1"/>
    <property type="match status" value="1"/>
</dbReference>
<sequence>MDTYIIKEHSFYEDYTMCDESLGTGITGEVRVCTDKGLTRYAVKILPDCEVYRKEAYTQWLCGAIDNVVEVVDVYSNEVGDDNTPILFLVMELMDKGDLYDLLSQGVLSEDDTKEKLAQIIQGLRHLHFHDISHRDLKPENILIKSSPFWSDTVKLADFGYAEDESQKMTEALYTFYYVAPEVLINDPNFNESVLIDGPKPYDKRCDLYSLGVIAYIMLMGYPPFLLKGSKEMNSEIYDSIINGHVFYYKSDWEKYSSNAKDFVFSLLQVNPDDRPSPKELMNHPWLCPKASWEPVEW</sequence>
<evidence type="ECO:0000256" key="3">
    <source>
        <dbReference type="ARBA" id="ARBA00022679"/>
    </source>
</evidence>
<evidence type="ECO:0000256" key="8">
    <source>
        <dbReference type="RuleBase" id="RU000304"/>
    </source>
</evidence>
<dbReference type="InterPro" id="IPR050205">
    <property type="entry name" value="CDPK_Ser/Thr_kinases"/>
</dbReference>
<protein>
    <submittedName>
        <fullName evidence="10">MAP kinase-activated protein kinase 5 isoform X2</fullName>
    </submittedName>
</protein>
<dbReference type="InterPro" id="IPR017441">
    <property type="entry name" value="Protein_kinase_ATP_BS"/>
</dbReference>
<name>A0AAV7KJ31_9METZ</name>
<evidence type="ECO:0000256" key="6">
    <source>
        <dbReference type="ARBA" id="ARBA00022840"/>
    </source>
</evidence>
<organism evidence="10 11">
    <name type="scientific">Oopsacas minuta</name>
    <dbReference type="NCBI Taxonomy" id="111878"/>
    <lineage>
        <taxon>Eukaryota</taxon>
        <taxon>Metazoa</taxon>
        <taxon>Porifera</taxon>
        <taxon>Hexactinellida</taxon>
        <taxon>Hexasterophora</taxon>
        <taxon>Lyssacinosida</taxon>
        <taxon>Leucopsacidae</taxon>
        <taxon>Oopsacas</taxon>
    </lineage>
</organism>
<dbReference type="AlphaFoldDB" id="A0AAV7KJ31"/>
<dbReference type="GO" id="GO:0005524">
    <property type="term" value="F:ATP binding"/>
    <property type="evidence" value="ECO:0007669"/>
    <property type="project" value="UniProtKB-UniRule"/>
</dbReference>
<dbReference type="PROSITE" id="PS00108">
    <property type="entry name" value="PROTEIN_KINASE_ST"/>
    <property type="match status" value="1"/>
</dbReference>
<evidence type="ECO:0000313" key="10">
    <source>
        <dbReference type="EMBL" id="KAI6660579.1"/>
    </source>
</evidence>
<dbReference type="Pfam" id="PF00069">
    <property type="entry name" value="Pkinase"/>
    <property type="match status" value="1"/>
</dbReference>
<evidence type="ECO:0000256" key="2">
    <source>
        <dbReference type="ARBA" id="ARBA00022527"/>
    </source>
</evidence>
<dbReference type="SUPFAM" id="SSF56112">
    <property type="entry name" value="Protein kinase-like (PK-like)"/>
    <property type="match status" value="1"/>
</dbReference>
<comment type="similarity">
    <text evidence="1">Belongs to the protein kinase superfamily. CAMK Ser/Thr protein kinase family.</text>
</comment>
<feature type="binding site" evidence="7">
    <location>
        <position position="44"/>
    </location>
    <ligand>
        <name>ATP</name>
        <dbReference type="ChEBI" id="CHEBI:30616"/>
    </ligand>
</feature>
<evidence type="ECO:0000256" key="5">
    <source>
        <dbReference type="ARBA" id="ARBA00022777"/>
    </source>
</evidence>
<evidence type="ECO:0000256" key="7">
    <source>
        <dbReference type="PROSITE-ProRule" id="PRU10141"/>
    </source>
</evidence>
<dbReference type="Gene3D" id="3.30.200.20">
    <property type="entry name" value="Phosphorylase Kinase, domain 1"/>
    <property type="match status" value="1"/>
</dbReference>
<keyword evidence="2 8" id="KW-0723">Serine/threonine-protein kinase</keyword>
<keyword evidence="11" id="KW-1185">Reference proteome</keyword>
<dbReference type="InterPro" id="IPR011009">
    <property type="entry name" value="Kinase-like_dom_sf"/>
</dbReference>
<dbReference type="Proteomes" id="UP001165289">
    <property type="component" value="Unassembled WGS sequence"/>
</dbReference>
<evidence type="ECO:0000313" key="11">
    <source>
        <dbReference type="Proteomes" id="UP001165289"/>
    </source>
</evidence>
<dbReference type="InterPro" id="IPR008271">
    <property type="entry name" value="Ser/Thr_kinase_AS"/>
</dbReference>
<keyword evidence="5 10" id="KW-0418">Kinase</keyword>
<keyword evidence="3" id="KW-0808">Transferase</keyword>